<reference evidence="5" key="1">
    <citation type="submission" date="2015-01" db="EMBL/GenBank/DDBJ databases">
        <authorList>
            <person name="Durling Mikael"/>
        </authorList>
    </citation>
    <scope>NUCLEOTIDE SEQUENCE</scope>
</reference>
<dbReference type="InterPro" id="IPR051165">
    <property type="entry name" value="Multifunctional_ANK_Repeat"/>
</dbReference>
<evidence type="ECO:0000256" key="1">
    <source>
        <dbReference type="ARBA" id="ARBA00022737"/>
    </source>
</evidence>
<feature type="compositionally biased region" description="Low complexity" evidence="4">
    <location>
        <begin position="189"/>
        <end position="200"/>
    </location>
</feature>
<dbReference type="EMBL" id="CDPU01000023">
    <property type="protein sequence ID" value="CEO51545.1"/>
    <property type="molecule type" value="Genomic_DNA"/>
</dbReference>
<sequence length="644" mass="71341">MDPITLIGLAASVVQLIDASKKVIGLIKTFKDGDRDLSSLAQDIFAFTEALIGFDRILRSKYTLHRISGPTIENLLNHAQELVQELETRLIQIGSSNLSAVRRAKWVQHKSSVTKLHEKIKEKNVMLHTFISISHAETFLSLTSQCPDLMLPQPSHDVAEPTPTGDDRVAEPLSNSLQVPTTAMRPRRSSNSSYVTSTSTSGVSSMVDRLSLYSSANSIASSASSMSVVHGDTGLNISEPEKQDLAMTDVTHQSKRQAYFQEMFVTRQSCRYSCHCQCHQEPAAKPRRTLLGRSKSPIPKCTEPSCMANKTVEETAEEYSRSFRKVLSSIMAAKSVEVFCDLETFRMVPEGSDPMRFVKHGNLEKLKECIESGEATIRDTAPDGWSLLHAAAYHKQVEIAKYLLDIGVSSHSGEIGDRTPADFAVWKSLGKGATDNEKKLVELFGEKDNVLLDFEFTPIHMAVLNLYSHEDRERPSLEQLIQLTDEANNAPVATNWAKWKLKYRGRSPLLSSTLEYFRASAFEQTKGTKIIHNLIDQKDKKYHWTPLHWAAFSGRVEEMGILMAHGADPILLSNLGGNIIHAAVESQFDSGLVAALKIWKRCSDQMSINQVNIWGETAVHVASCLSASAVGAKHRETSSCLGIV</sequence>
<keyword evidence="1" id="KW-0677">Repeat</keyword>
<dbReference type="InterPro" id="IPR036770">
    <property type="entry name" value="Ankyrin_rpt-contain_sf"/>
</dbReference>
<dbReference type="Pfam" id="PF13637">
    <property type="entry name" value="Ank_4"/>
    <property type="match status" value="1"/>
</dbReference>
<dbReference type="Gene3D" id="1.25.40.20">
    <property type="entry name" value="Ankyrin repeat-containing domain"/>
    <property type="match status" value="2"/>
</dbReference>
<dbReference type="Pfam" id="PF00023">
    <property type="entry name" value="Ank"/>
    <property type="match status" value="1"/>
</dbReference>
<proteinExistence type="predicted"/>
<evidence type="ECO:0000256" key="3">
    <source>
        <dbReference type="PROSITE-ProRule" id="PRU00023"/>
    </source>
</evidence>
<feature type="repeat" description="ANK" evidence="3">
    <location>
        <begin position="383"/>
        <end position="415"/>
    </location>
</feature>
<dbReference type="PANTHER" id="PTHR24123:SF33">
    <property type="entry name" value="PROTEIN HOS4"/>
    <property type="match status" value="1"/>
</dbReference>
<dbReference type="InterPro" id="IPR002110">
    <property type="entry name" value="Ankyrin_rpt"/>
</dbReference>
<feature type="repeat" description="ANK" evidence="3">
    <location>
        <begin position="542"/>
        <end position="574"/>
    </location>
</feature>
<protein>
    <submittedName>
        <fullName evidence="5">Uncharacterized protein</fullName>
    </submittedName>
</protein>
<dbReference type="AlphaFoldDB" id="A0A0B7K9E1"/>
<gene>
    <name evidence="5" type="ORF">BN869_000007603_1</name>
</gene>
<evidence type="ECO:0000256" key="4">
    <source>
        <dbReference type="SAM" id="MobiDB-lite"/>
    </source>
</evidence>
<dbReference type="PROSITE" id="PS50297">
    <property type="entry name" value="ANK_REP_REGION"/>
    <property type="match status" value="2"/>
</dbReference>
<name>A0A0B7K9E1_BIOOC</name>
<dbReference type="SUPFAM" id="SSF48403">
    <property type="entry name" value="Ankyrin repeat"/>
    <property type="match status" value="1"/>
</dbReference>
<dbReference type="PROSITE" id="PS50088">
    <property type="entry name" value="ANK_REPEAT"/>
    <property type="match status" value="2"/>
</dbReference>
<accession>A0A0B7K9E1</accession>
<evidence type="ECO:0000313" key="5">
    <source>
        <dbReference type="EMBL" id="CEO51545.1"/>
    </source>
</evidence>
<dbReference type="SMART" id="SM00248">
    <property type="entry name" value="ANK"/>
    <property type="match status" value="3"/>
</dbReference>
<keyword evidence="2 3" id="KW-0040">ANK repeat</keyword>
<feature type="region of interest" description="Disordered" evidence="4">
    <location>
        <begin position="152"/>
        <end position="200"/>
    </location>
</feature>
<dbReference type="PANTHER" id="PTHR24123">
    <property type="entry name" value="ANKYRIN REPEAT-CONTAINING"/>
    <property type="match status" value="1"/>
</dbReference>
<organism evidence="5">
    <name type="scientific">Bionectria ochroleuca</name>
    <name type="common">Gliocladium roseum</name>
    <dbReference type="NCBI Taxonomy" id="29856"/>
    <lineage>
        <taxon>Eukaryota</taxon>
        <taxon>Fungi</taxon>
        <taxon>Dikarya</taxon>
        <taxon>Ascomycota</taxon>
        <taxon>Pezizomycotina</taxon>
        <taxon>Sordariomycetes</taxon>
        <taxon>Hypocreomycetidae</taxon>
        <taxon>Hypocreales</taxon>
        <taxon>Bionectriaceae</taxon>
        <taxon>Clonostachys</taxon>
    </lineage>
</organism>
<evidence type="ECO:0000256" key="2">
    <source>
        <dbReference type="ARBA" id="ARBA00023043"/>
    </source>
</evidence>